<name>T1JPJ6_STRMM</name>
<evidence type="ECO:0000256" key="7">
    <source>
        <dbReference type="ARBA" id="ARBA00023157"/>
    </source>
</evidence>
<dbReference type="GO" id="GO:0005125">
    <property type="term" value="F:cytokine activity"/>
    <property type="evidence" value="ECO:0007669"/>
    <property type="project" value="TreeGrafter"/>
</dbReference>
<dbReference type="SMART" id="SM00097">
    <property type="entry name" value="WNT1"/>
    <property type="match status" value="1"/>
</dbReference>
<comment type="function">
    <text evidence="9">Ligand for members of the frizzled family of seven transmembrane receptors.</text>
</comment>
<dbReference type="AlphaFoldDB" id="T1JPJ6"/>
<dbReference type="GO" id="GO:0000902">
    <property type="term" value="P:cell morphogenesis"/>
    <property type="evidence" value="ECO:0007669"/>
    <property type="project" value="UniProtKB-ARBA"/>
</dbReference>
<keyword evidence="5" id="KW-0272">Extracellular matrix</keyword>
<dbReference type="Pfam" id="PF00110">
    <property type="entry name" value="wnt"/>
    <property type="match status" value="1"/>
</dbReference>
<dbReference type="OMA" id="ANWWYLG"/>
<dbReference type="GO" id="GO:0030182">
    <property type="term" value="P:neuron differentiation"/>
    <property type="evidence" value="ECO:0007669"/>
    <property type="project" value="TreeGrafter"/>
</dbReference>
<feature type="signal peptide" evidence="10">
    <location>
        <begin position="1"/>
        <end position="24"/>
    </location>
</feature>
<dbReference type="eggNOG" id="KOG3913">
    <property type="taxonomic scope" value="Eukaryota"/>
</dbReference>
<dbReference type="GO" id="GO:0045165">
    <property type="term" value="P:cell fate commitment"/>
    <property type="evidence" value="ECO:0007669"/>
    <property type="project" value="TreeGrafter"/>
</dbReference>
<dbReference type="EnsemblMetazoa" id="SMAR015773-RA">
    <property type="protein sequence ID" value="SMAR015773-PA"/>
    <property type="gene ID" value="SMAR015773"/>
</dbReference>
<dbReference type="PROSITE" id="PS00246">
    <property type="entry name" value="WNT1"/>
    <property type="match status" value="1"/>
</dbReference>
<evidence type="ECO:0000256" key="4">
    <source>
        <dbReference type="ARBA" id="ARBA00022525"/>
    </source>
</evidence>
<dbReference type="GO" id="GO:0005109">
    <property type="term" value="F:frizzled binding"/>
    <property type="evidence" value="ECO:0007669"/>
    <property type="project" value="TreeGrafter"/>
</dbReference>
<evidence type="ECO:0000256" key="6">
    <source>
        <dbReference type="ARBA" id="ARBA00022687"/>
    </source>
</evidence>
<feature type="chain" id="PRO_5004590616" description="Protein Wnt" evidence="10">
    <location>
        <begin position="25"/>
        <end position="355"/>
    </location>
</feature>
<keyword evidence="4" id="KW-0964">Secreted</keyword>
<sequence>MNRPAAVNFVFWFILVCLVKASSANWWLLGMPSTYQSTLELKATNYKQHCSKLHYLVKRQRELCDLSENVLKSVGNGAKMGIDECQYQFRMSRWNCSTFSDSPSVFGGMLKIRSREKAYVYAVSAAGVAYSITRSCSKGEIAECGCDDKVRTKSTKGKWEWGGCSEDVRFGESFSKDFVDSRENENEAEGLMNLHNNEAGRRSIRSKMELVCKCHGVSGSCSVRVCWRRMATFRLVGDELTARLDGASFVKMVKRKKKRLRPMTKNRKKTHEKRSRLPRGITRLLRKKCVGVLGTQERTCNRSSYGMDGCRLLCCGRGYHTLIHEVTDKCNCRFVWCCRVMCEQCTSMVDETRCN</sequence>
<comment type="similarity">
    <text evidence="2 9">Belongs to the Wnt family.</text>
</comment>
<protein>
    <recommendedName>
        <fullName evidence="9">Protein Wnt</fullName>
    </recommendedName>
</protein>
<dbReference type="FunFam" id="3.30.2460.20:FF:000001">
    <property type="entry name" value="Wnt homolog"/>
    <property type="match status" value="1"/>
</dbReference>
<dbReference type="PRINTS" id="PR01349">
    <property type="entry name" value="WNTPROTEIN"/>
</dbReference>
<dbReference type="HOGENOM" id="CLU_033039_1_4_1"/>
<reference evidence="11" key="2">
    <citation type="submission" date="2015-02" db="UniProtKB">
        <authorList>
            <consortium name="EnsemblMetazoa"/>
        </authorList>
    </citation>
    <scope>IDENTIFICATION</scope>
</reference>
<evidence type="ECO:0000256" key="5">
    <source>
        <dbReference type="ARBA" id="ARBA00022530"/>
    </source>
</evidence>
<organism evidence="11 12">
    <name type="scientific">Strigamia maritima</name>
    <name type="common">European centipede</name>
    <name type="synonym">Geophilus maritimus</name>
    <dbReference type="NCBI Taxonomy" id="126957"/>
    <lineage>
        <taxon>Eukaryota</taxon>
        <taxon>Metazoa</taxon>
        <taxon>Ecdysozoa</taxon>
        <taxon>Arthropoda</taxon>
        <taxon>Myriapoda</taxon>
        <taxon>Chilopoda</taxon>
        <taxon>Pleurostigmophora</taxon>
        <taxon>Geophilomorpha</taxon>
        <taxon>Linotaeniidae</taxon>
        <taxon>Strigamia</taxon>
    </lineage>
</organism>
<dbReference type="PhylomeDB" id="T1JPJ6"/>
<evidence type="ECO:0000256" key="2">
    <source>
        <dbReference type="ARBA" id="ARBA00005683"/>
    </source>
</evidence>
<dbReference type="InterPro" id="IPR043158">
    <property type="entry name" value="Wnt_C"/>
</dbReference>
<dbReference type="PANTHER" id="PTHR12027">
    <property type="entry name" value="WNT RELATED"/>
    <property type="match status" value="1"/>
</dbReference>
<dbReference type="PANTHER" id="PTHR12027:SF99">
    <property type="entry name" value="PROTEIN WNT"/>
    <property type="match status" value="1"/>
</dbReference>
<evidence type="ECO:0000313" key="12">
    <source>
        <dbReference type="Proteomes" id="UP000014500"/>
    </source>
</evidence>
<keyword evidence="8" id="KW-0449">Lipoprotein</keyword>
<dbReference type="EMBL" id="JH431250">
    <property type="status" value="NOT_ANNOTATED_CDS"/>
    <property type="molecule type" value="Genomic_DNA"/>
</dbReference>
<evidence type="ECO:0000256" key="10">
    <source>
        <dbReference type="SAM" id="SignalP"/>
    </source>
</evidence>
<keyword evidence="7" id="KW-1015">Disulfide bond</keyword>
<dbReference type="GO" id="GO:0005615">
    <property type="term" value="C:extracellular space"/>
    <property type="evidence" value="ECO:0007669"/>
    <property type="project" value="TreeGrafter"/>
</dbReference>
<evidence type="ECO:0000256" key="9">
    <source>
        <dbReference type="RuleBase" id="RU003500"/>
    </source>
</evidence>
<proteinExistence type="inferred from homology"/>
<comment type="subcellular location">
    <subcellularLocation>
        <location evidence="1 9">Secreted</location>
        <location evidence="1 9">Extracellular space</location>
        <location evidence="1 9">Extracellular matrix</location>
    </subcellularLocation>
</comment>
<keyword evidence="6 9" id="KW-0879">Wnt signaling pathway</keyword>
<dbReference type="Proteomes" id="UP000014500">
    <property type="component" value="Unassembled WGS sequence"/>
</dbReference>
<keyword evidence="10" id="KW-0732">Signal</keyword>
<accession>T1JPJ6</accession>
<keyword evidence="12" id="KW-1185">Reference proteome</keyword>
<dbReference type="InterPro" id="IPR005817">
    <property type="entry name" value="Wnt"/>
</dbReference>
<dbReference type="STRING" id="126957.T1JPJ6"/>
<dbReference type="GO" id="GO:0060070">
    <property type="term" value="P:canonical Wnt signaling pathway"/>
    <property type="evidence" value="ECO:0007669"/>
    <property type="project" value="TreeGrafter"/>
</dbReference>
<keyword evidence="3 9" id="KW-0217">Developmental protein</keyword>
<evidence type="ECO:0000256" key="1">
    <source>
        <dbReference type="ARBA" id="ARBA00004498"/>
    </source>
</evidence>
<evidence type="ECO:0000313" key="11">
    <source>
        <dbReference type="EnsemblMetazoa" id="SMAR015773-PA"/>
    </source>
</evidence>
<evidence type="ECO:0000256" key="8">
    <source>
        <dbReference type="ARBA" id="ARBA00023288"/>
    </source>
</evidence>
<evidence type="ECO:0000256" key="3">
    <source>
        <dbReference type="ARBA" id="ARBA00022473"/>
    </source>
</evidence>
<dbReference type="InterPro" id="IPR018161">
    <property type="entry name" value="Wnt_CS"/>
</dbReference>
<reference evidence="12" key="1">
    <citation type="submission" date="2011-05" db="EMBL/GenBank/DDBJ databases">
        <authorList>
            <person name="Richards S.R."/>
            <person name="Qu J."/>
            <person name="Jiang H."/>
            <person name="Jhangiani S.N."/>
            <person name="Agravi P."/>
            <person name="Goodspeed R."/>
            <person name="Gross S."/>
            <person name="Mandapat C."/>
            <person name="Jackson L."/>
            <person name="Mathew T."/>
            <person name="Pu L."/>
            <person name="Thornton R."/>
            <person name="Saada N."/>
            <person name="Wilczek-Boney K.B."/>
            <person name="Lee S."/>
            <person name="Kovar C."/>
            <person name="Wu Y."/>
            <person name="Scherer S.E."/>
            <person name="Worley K.C."/>
            <person name="Muzny D.M."/>
            <person name="Gibbs R."/>
        </authorList>
    </citation>
    <scope>NUCLEOTIDE SEQUENCE</scope>
    <source>
        <strain evidence="12">Brora</strain>
    </source>
</reference>
<dbReference type="GO" id="GO:0007517">
    <property type="term" value="P:muscle organ development"/>
    <property type="evidence" value="ECO:0007669"/>
    <property type="project" value="UniProtKB-ARBA"/>
</dbReference>
<dbReference type="Gene3D" id="3.30.2460.20">
    <property type="match status" value="1"/>
</dbReference>